<comment type="caution">
    <text evidence="2">The sequence shown here is derived from an EMBL/GenBank/DDBJ whole genome shotgun (WGS) entry which is preliminary data.</text>
</comment>
<name>A0A015LBH2_RHIIW</name>
<evidence type="ECO:0000313" key="3">
    <source>
        <dbReference type="Proteomes" id="UP000022910"/>
    </source>
</evidence>
<reference evidence="2 3" key="1">
    <citation type="submission" date="2014-02" db="EMBL/GenBank/DDBJ databases">
        <title>Single nucleus genome sequencing reveals high similarity among nuclei of an endomycorrhizal fungus.</title>
        <authorList>
            <person name="Lin K."/>
            <person name="Geurts R."/>
            <person name="Zhang Z."/>
            <person name="Limpens E."/>
            <person name="Saunders D.G."/>
            <person name="Mu D."/>
            <person name="Pang E."/>
            <person name="Cao H."/>
            <person name="Cha H."/>
            <person name="Lin T."/>
            <person name="Zhou Q."/>
            <person name="Shang Y."/>
            <person name="Li Y."/>
            <person name="Ivanov S."/>
            <person name="Sharma T."/>
            <person name="Velzen R.V."/>
            <person name="Ruijter N.D."/>
            <person name="Aanen D.K."/>
            <person name="Win J."/>
            <person name="Kamoun S."/>
            <person name="Bisseling T."/>
            <person name="Huang S."/>
        </authorList>
    </citation>
    <scope>NUCLEOTIDE SEQUENCE [LARGE SCALE GENOMIC DNA]</scope>
    <source>
        <strain evidence="3">DAOM197198w</strain>
    </source>
</reference>
<feature type="region of interest" description="Disordered" evidence="1">
    <location>
        <begin position="1"/>
        <end position="90"/>
    </location>
</feature>
<organism evidence="2 3">
    <name type="scientific">Rhizophagus irregularis (strain DAOM 197198w)</name>
    <name type="common">Glomus intraradices</name>
    <dbReference type="NCBI Taxonomy" id="1432141"/>
    <lineage>
        <taxon>Eukaryota</taxon>
        <taxon>Fungi</taxon>
        <taxon>Fungi incertae sedis</taxon>
        <taxon>Mucoromycota</taxon>
        <taxon>Glomeromycotina</taxon>
        <taxon>Glomeromycetes</taxon>
        <taxon>Glomerales</taxon>
        <taxon>Glomeraceae</taxon>
        <taxon>Rhizophagus</taxon>
    </lineage>
</organism>
<dbReference type="EMBL" id="JEMT01011724">
    <property type="protein sequence ID" value="EXX77049.1"/>
    <property type="molecule type" value="Genomic_DNA"/>
</dbReference>
<dbReference type="Proteomes" id="UP000022910">
    <property type="component" value="Unassembled WGS sequence"/>
</dbReference>
<feature type="compositionally biased region" description="Basic and acidic residues" evidence="1">
    <location>
        <begin position="27"/>
        <end position="41"/>
    </location>
</feature>
<evidence type="ECO:0000313" key="2">
    <source>
        <dbReference type="EMBL" id="EXX77049.1"/>
    </source>
</evidence>
<sequence length="90" mass="9936">MPGGWLEGREAGVVGQPRSRAAGGPRDPGERVADWQRDHRALPRRHLRHVHGQGSAAGERAADLRRVRRHFPGQVPGRPMSADAGQCRHR</sequence>
<evidence type="ECO:0000256" key="1">
    <source>
        <dbReference type="SAM" id="MobiDB-lite"/>
    </source>
</evidence>
<feature type="compositionally biased region" description="Basic residues" evidence="1">
    <location>
        <begin position="42"/>
        <end position="51"/>
    </location>
</feature>
<accession>A0A015LBH2</accession>
<proteinExistence type="predicted"/>
<dbReference type="AlphaFoldDB" id="A0A015LBH2"/>
<gene>
    <name evidence="2" type="ORF">RirG_027350</name>
</gene>
<dbReference type="HOGENOM" id="CLU_2442023_0_0_1"/>
<protein>
    <submittedName>
        <fullName evidence="2">Uncharacterized protein</fullName>
    </submittedName>
</protein>
<keyword evidence="3" id="KW-1185">Reference proteome</keyword>